<evidence type="ECO:0000313" key="1">
    <source>
        <dbReference type="EMBL" id="MPN03502.1"/>
    </source>
</evidence>
<evidence type="ECO:0008006" key="2">
    <source>
        <dbReference type="Google" id="ProtNLM"/>
    </source>
</evidence>
<name>A0A645EQF7_9ZZZZ</name>
<accession>A0A645EQF7</accession>
<organism evidence="1">
    <name type="scientific">bioreactor metagenome</name>
    <dbReference type="NCBI Taxonomy" id="1076179"/>
    <lineage>
        <taxon>unclassified sequences</taxon>
        <taxon>metagenomes</taxon>
        <taxon>ecological metagenomes</taxon>
    </lineage>
</organism>
<dbReference type="AlphaFoldDB" id="A0A645EQF7"/>
<reference evidence="1" key="1">
    <citation type="submission" date="2019-08" db="EMBL/GenBank/DDBJ databases">
        <authorList>
            <person name="Kucharzyk K."/>
            <person name="Murdoch R.W."/>
            <person name="Higgins S."/>
            <person name="Loffler F."/>
        </authorList>
    </citation>
    <scope>NUCLEOTIDE SEQUENCE</scope>
</reference>
<gene>
    <name evidence="1" type="ORF">SDC9_150732</name>
</gene>
<protein>
    <recommendedName>
        <fullName evidence="2">Ribbon-helix-helix protein CopG domain-containing protein</fullName>
    </recommendedName>
</protein>
<comment type="caution">
    <text evidence="1">The sequence shown here is derived from an EMBL/GenBank/DDBJ whole genome shotgun (WGS) entry which is preliminary data.</text>
</comment>
<proteinExistence type="predicted"/>
<dbReference type="EMBL" id="VSSQ01049424">
    <property type="protein sequence ID" value="MPN03502.1"/>
    <property type="molecule type" value="Genomic_DNA"/>
</dbReference>
<sequence length="133" mass="15398">MSDREKLAVRLEPETRERLERCYAMDGSSSRREFIEKAIRFYMDYLEMNDGNALLPKEIASAIDGRLGMFEDRMASLLYKQSVEIDMTNGIIATAYDIGEDALRRMRAQSVRNVKETNGRISFEQRMRDAGDE</sequence>